<keyword evidence="2" id="KW-1185">Reference proteome</keyword>
<protein>
    <submittedName>
        <fullName evidence="1">Uncharacterized protein</fullName>
    </submittedName>
</protein>
<sequence length="83" mass="8985">MIAFDEDAAMEILKKCGADGLAVYVAMETIEAREDLPVDVIAGMCGFTKERTLSACQRVGLYLLGVKVEDVGEQSRLHLHGVS</sequence>
<dbReference type="Proteomes" id="UP000050482">
    <property type="component" value="Unassembled WGS sequence"/>
</dbReference>
<organism evidence="1 2">
    <name type="scientific">Alicyclobacillus ferrooxydans</name>
    <dbReference type="NCBI Taxonomy" id="471514"/>
    <lineage>
        <taxon>Bacteria</taxon>
        <taxon>Bacillati</taxon>
        <taxon>Bacillota</taxon>
        <taxon>Bacilli</taxon>
        <taxon>Bacillales</taxon>
        <taxon>Alicyclobacillaceae</taxon>
        <taxon>Alicyclobacillus</taxon>
    </lineage>
</organism>
<comment type="caution">
    <text evidence="1">The sequence shown here is derived from an EMBL/GenBank/DDBJ whole genome shotgun (WGS) entry which is preliminary data.</text>
</comment>
<dbReference type="RefSeq" id="WP_054970245.1">
    <property type="nucleotide sequence ID" value="NZ_LJCO01000071.1"/>
</dbReference>
<proteinExistence type="predicted"/>
<name>A0A0P9EUQ0_9BACL</name>
<reference evidence="1 2" key="1">
    <citation type="submission" date="2015-09" db="EMBL/GenBank/DDBJ databases">
        <title>Draft genome sequence of Alicyclobacillus ferrooxydans DSM 22381.</title>
        <authorList>
            <person name="Hemp J."/>
        </authorList>
    </citation>
    <scope>NUCLEOTIDE SEQUENCE [LARGE SCALE GENOMIC DNA]</scope>
    <source>
        <strain evidence="1 2">TC-34</strain>
    </source>
</reference>
<gene>
    <name evidence="1" type="ORF">AN477_16335</name>
</gene>
<dbReference type="EMBL" id="LJCO01000071">
    <property type="protein sequence ID" value="KPV42696.1"/>
    <property type="molecule type" value="Genomic_DNA"/>
</dbReference>
<evidence type="ECO:0000313" key="2">
    <source>
        <dbReference type="Proteomes" id="UP000050482"/>
    </source>
</evidence>
<dbReference type="AlphaFoldDB" id="A0A0P9EUQ0"/>
<accession>A0A0P9EUQ0</accession>
<dbReference type="PATRIC" id="fig|471514.4.peg.3537"/>
<evidence type="ECO:0000313" key="1">
    <source>
        <dbReference type="EMBL" id="KPV42696.1"/>
    </source>
</evidence>